<reference evidence="1 2" key="1">
    <citation type="submission" date="2016-03" db="EMBL/GenBank/DDBJ databases">
        <title>Comparative genomics of the ectomycorrhizal sister species Rhizopogon vinicolor and Rhizopogon vesiculosus (Basidiomycota: Boletales) reveals a divergence of the mating type B locus.</title>
        <authorList>
            <person name="Mujic A.B."/>
            <person name="Kuo A."/>
            <person name="Tritt A."/>
            <person name="Lipzen A."/>
            <person name="Chen C."/>
            <person name="Johnson J."/>
            <person name="Sharma A."/>
            <person name="Barry K."/>
            <person name="Grigoriev I.V."/>
            <person name="Spatafora J.W."/>
        </authorList>
    </citation>
    <scope>NUCLEOTIDE SEQUENCE [LARGE SCALE GENOMIC DNA]</scope>
    <source>
        <strain evidence="1 2">AM-OR11-056</strain>
    </source>
</reference>
<accession>A0A1J8QEP1</accession>
<proteinExistence type="predicted"/>
<keyword evidence="2" id="KW-1185">Reference proteome</keyword>
<sequence length="75" mass="7819">MPYGAWAALSSIAELHYILSPSYSTSTSPTSSVLPTPDHNFLCILPYSNLCAPAFLPTSCRPGATSPTSRCLGAG</sequence>
<dbReference type="Proteomes" id="UP000183567">
    <property type="component" value="Unassembled WGS sequence"/>
</dbReference>
<dbReference type="AlphaFoldDB" id="A0A1J8QEP1"/>
<gene>
    <name evidence="1" type="ORF">AZE42_11280</name>
</gene>
<evidence type="ECO:0000313" key="2">
    <source>
        <dbReference type="Proteomes" id="UP000183567"/>
    </source>
</evidence>
<comment type="caution">
    <text evidence="1">The sequence shown here is derived from an EMBL/GenBank/DDBJ whole genome shotgun (WGS) entry which is preliminary data.</text>
</comment>
<evidence type="ECO:0000313" key="1">
    <source>
        <dbReference type="EMBL" id="OJA10228.1"/>
    </source>
</evidence>
<dbReference type="EMBL" id="LVVM01005564">
    <property type="protein sequence ID" value="OJA10228.1"/>
    <property type="molecule type" value="Genomic_DNA"/>
</dbReference>
<dbReference type="OrthoDB" id="10468687at2759"/>
<protein>
    <submittedName>
        <fullName evidence="1">Uncharacterized protein</fullName>
    </submittedName>
</protein>
<name>A0A1J8QEP1_9AGAM</name>
<organism evidence="1 2">
    <name type="scientific">Rhizopogon vesiculosus</name>
    <dbReference type="NCBI Taxonomy" id="180088"/>
    <lineage>
        <taxon>Eukaryota</taxon>
        <taxon>Fungi</taxon>
        <taxon>Dikarya</taxon>
        <taxon>Basidiomycota</taxon>
        <taxon>Agaricomycotina</taxon>
        <taxon>Agaricomycetes</taxon>
        <taxon>Agaricomycetidae</taxon>
        <taxon>Boletales</taxon>
        <taxon>Suillineae</taxon>
        <taxon>Rhizopogonaceae</taxon>
        <taxon>Rhizopogon</taxon>
    </lineage>
</organism>